<dbReference type="PANTHER" id="PTHR43581:SF2">
    <property type="entry name" value="EXCINUCLEASE ATPASE SUBUNIT"/>
    <property type="match status" value="1"/>
</dbReference>
<accession>A0ABP9R7D5</accession>
<dbReference type="Gene3D" id="3.40.50.300">
    <property type="entry name" value="P-loop containing nucleotide triphosphate hydrolases"/>
    <property type="match status" value="1"/>
</dbReference>
<proteinExistence type="predicted"/>
<dbReference type="RefSeq" id="WP_345534737.1">
    <property type="nucleotide sequence ID" value="NZ_BAABLD010000017.1"/>
</dbReference>
<dbReference type="InterPro" id="IPR027417">
    <property type="entry name" value="P-loop_NTPase"/>
</dbReference>
<evidence type="ECO:0000259" key="1">
    <source>
        <dbReference type="Pfam" id="PF13175"/>
    </source>
</evidence>
<sequence length="562" mass="61734">MPSLIKSIALKNFKGFSEEVRIDLRPITLLFGANSAGKSTILQALQYVREILERNNLNPDRTLQGGEAVDLGGFLNLVCGRDPAKRIEIEIGMDLRGESFPEITPESFDEWVASNETHDFYSELYEIRGAVLDASVRLEIAWQPLRNTAVVTKYEVGINGSWCVRLEGSPTGRDVTMQINRENSIFLREQTEEDEEADAALALLDDWVAESDIPAGEGSPLLPDGQRPRVSVLPSILAAVRDAGMERPGAGLRSWLHGFGSALPRLERMLNIPVSGVQGAQNIYVAREFTAFLTWLTVGPAMLLRDQLQAARYVGPLRRVPPRGFEASLTKNESAWADGMAAWEALLVRSNEMLERCSDWLRDADKLNTGYGFLRTEVQEIDTDTGAPLGRPKPRLSLVDAAGLKHQALDIGVGISQVVPVVVAAQDDRASIVSIEQPELHVHPAVQVGLGDLFIDGAIERGLSFLLETHSEHLILRLLRRIKETTEGSLPEGASAVTPDDVNIVYLEKGQDGGVIAHSIGVDANGKFNDRWPRGFFPERMREALPPEVRRRMEAGSAGDAS</sequence>
<dbReference type="Pfam" id="PF13175">
    <property type="entry name" value="AAA_15"/>
    <property type="match status" value="1"/>
</dbReference>
<reference evidence="3" key="1">
    <citation type="journal article" date="2019" name="Int. J. Syst. Evol. Microbiol.">
        <title>The Global Catalogue of Microorganisms (GCM) 10K type strain sequencing project: providing services to taxonomists for standard genome sequencing and annotation.</title>
        <authorList>
            <consortium name="The Broad Institute Genomics Platform"/>
            <consortium name="The Broad Institute Genome Sequencing Center for Infectious Disease"/>
            <person name="Wu L."/>
            <person name="Ma J."/>
        </authorList>
    </citation>
    <scope>NUCLEOTIDE SEQUENCE [LARGE SCALE GENOMIC DNA]</scope>
    <source>
        <strain evidence="3">JCM 18715</strain>
    </source>
</reference>
<evidence type="ECO:0000313" key="3">
    <source>
        <dbReference type="Proteomes" id="UP001500547"/>
    </source>
</evidence>
<feature type="domain" description="Endonuclease GajA/Old nuclease/RecF-like AAA" evidence="1">
    <location>
        <begin position="5"/>
        <end position="48"/>
    </location>
</feature>
<dbReference type="EMBL" id="BAABLD010000017">
    <property type="protein sequence ID" value="GAA5172390.1"/>
    <property type="molecule type" value="Genomic_DNA"/>
</dbReference>
<dbReference type="InterPro" id="IPR041685">
    <property type="entry name" value="AAA_GajA/Old/RecF-like"/>
</dbReference>
<keyword evidence="3" id="KW-1185">Reference proteome</keyword>
<dbReference type="InterPro" id="IPR051396">
    <property type="entry name" value="Bact_Antivir_Def_Nuclease"/>
</dbReference>
<protein>
    <recommendedName>
        <fullName evidence="1">Endonuclease GajA/Old nuclease/RecF-like AAA domain-containing protein</fullName>
    </recommendedName>
</protein>
<dbReference type="SUPFAM" id="SSF52540">
    <property type="entry name" value="P-loop containing nucleoside triphosphate hydrolases"/>
    <property type="match status" value="1"/>
</dbReference>
<gene>
    <name evidence="2" type="ORF">GCM10025770_38460</name>
</gene>
<organism evidence="2 3">
    <name type="scientific">Viridibacterium curvum</name>
    <dbReference type="NCBI Taxonomy" id="1101404"/>
    <lineage>
        <taxon>Bacteria</taxon>
        <taxon>Pseudomonadati</taxon>
        <taxon>Pseudomonadota</taxon>
        <taxon>Betaproteobacteria</taxon>
        <taxon>Rhodocyclales</taxon>
        <taxon>Rhodocyclaceae</taxon>
        <taxon>Viridibacterium</taxon>
    </lineage>
</organism>
<name>A0ABP9R7D5_9RHOO</name>
<evidence type="ECO:0000313" key="2">
    <source>
        <dbReference type="EMBL" id="GAA5172390.1"/>
    </source>
</evidence>
<dbReference type="PANTHER" id="PTHR43581">
    <property type="entry name" value="ATP/GTP PHOSPHATASE"/>
    <property type="match status" value="1"/>
</dbReference>
<comment type="caution">
    <text evidence="2">The sequence shown here is derived from an EMBL/GenBank/DDBJ whole genome shotgun (WGS) entry which is preliminary data.</text>
</comment>
<dbReference type="Proteomes" id="UP001500547">
    <property type="component" value="Unassembled WGS sequence"/>
</dbReference>